<gene>
    <name evidence="2" type="primary">traC</name>
    <name evidence="2" type="ORF">CKO42_24595</name>
</gene>
<name>A0A9X0WDK1_9GAMM</name>
<feature type="domain" description="TraG P-loop" evidence="1">
    <location>
        <begin position="436"/>
        <end position="706"/>
    </location>
</feature>
<dbReference type="InterPro" id="IPR043964">
    <property type="entry name" value="P-loop_TraG"/>
</dbReference>
<dbReference type="Gene3D" id="1.10.8.730">
    <property type="match status" value="1"/>
</dbReference>
<dbReference type="NCBIfam" id="TIGR02746">
    <property type="entry name" value="TraC-F-type"/>
    <property type="match status" value="1"/>
</dbReference>
<dbReference type="PANTHER" id="PTHR38467">
    <property type="match status" value="1"/>
</dbReference>
<accession>A0A9X0WDK1</accession>
<dbReference type="InterPro" id="IPR053155">
    <property type="entry name" value="F-pilin_assembly_TraC"/>
</dbReference>
<dbReference type="InterPro" id="IPR014117">
    <property type="entry name" value="TraC-F-type"/>
</dbReference>
<keyword evidence="3" id="KW-1185">Reference proteome</keyword>
<dbReference type="EMBL" id="NRRY01000081">
    <property type="protein sequence ID" value="MBK1621533.1"/>
    <property type="molecule type" value="Genomic_DNA"/>
</dbReference>
<reference evidence="2 3" key="1">
    <citation type="journal article" date="2020" name="Microorganisms">
        <title>Osmotic Adaptation and Compatible Solute Biosynthesis of Phototrophic Bacteria as Revealed from Genome Analyses.</title>
        <authorList>
            <person name="Imhoff J.F."/>
            <person name="Rahn T."/>
            <person name="Kunzel S."/>
            <person name="Keller A."/>
            <person name="Neulinger S.C."/>
        </authorList>
    </citation>
    <scope>NUCLEOTIDE SEQUENCE [LARGE SCALE GENOMIC DNA]</scope>
    <source>
        <strain evidence="2 3">DSM 25653</strain>
    </source>
</reference>
<sequence length="801" mass="88295">MTHPARHYQGERLSTLLSPLAYDAEAKLFLHDDESLGFGFLCTPLSGLEESTAERLLVLLNQDWPAGTLIQVGLWASPDIDAALARMLGLRLDSPTPVLREATRQRVDFLRQGVEQPLVPGTALRVRDLVLFISVKLPLASGLPETAERAAAIDRRAASEQVLATAGLQPRPLSSDDFVRLLGTLLNWGEEAGWRARLIPECDPHRLIREQLLDPTHALEVDAEGLTLGETRVQVLSCKRYPDRVGFGVAARYLGDPLSGTRGIGHNALLTMTLHVPDQESLRARLKAQRQWATNTAYGPLAKFLPELISRKHGFDVLFSALEQGDRPLQAHLSLVLFSPKDEAQAVRSNAITYWRELGFQLMPDRYFALPLFLNSLPFGAERKAIRDMMRYRTLAARHAVALLPVFGDWKGTGTPVMQLLSRNGQLMDLSLFDSQSNYNAVIAASSGAGKSFFTNELVAASLSTGARCWIIDVGRSYEKLCTALGGQFIAFTETADLCLNPFELVQRWEEEADVVTALITAMAAPTEPLGDYRTAGLKRILKTVWDRLGKQMSVDAIAEALLAESDARLQDVGRQLFSFTSAGEYGRFFNGRNRIGFTAPLVVLELEELKSRRHLQQVVLLLLIYQIQQAMYLGERAQQKLVVIDEAWDLLTNGDVGKFIESGYRRFRKYGGAAVTITQSLADLYTHPVGRAIAENSANSFLLAQPAQAIDQLAAEQRLPLPSGAVELLKTVHTVPGAYSEICCLTSLGGGIGRLVVDPFRRLLYSTAPKDVAALEMLRTQGLGTVEAIHALIEERCHGR</sequence>
<dbReference type="RefSeq" id="WP_200251057.1">
    <property type="nucleotide sequence ID" value="NZ_NRRY01000081.1"/>
</dbReference>
<evidence type="ECO:0000313" key="2">
    <source>
        <dbReference type="EMBL" id="MBK1621533.1"/>
    </source>
</evidence>
<dbReference type="SUPFAM" id="SSF52540">
    <property type="entry name" value="P-loop containing nucleoside triphosphate hydrolases"/>
    <property type="match status" value="1"/>
</dbReference>
<evidence type="ECO:0000313" key="3">
    <source>
        <dbReference type="Proteomes" id="UP001138768"/>
    </source>
</evidence>
<dbReference type="Pfam" id="PF11130">
    <property type="entry name" value="TraC_F_IV"/>
    <property type="match status" value="1"/>
</dbReference>
<dbReference type="PANTHER" id="PTHR38467:SF1">
    <property type="entry name" value="CONJUGATIVE TRANSFER: ASSEMBLY"/>
    <property type="match status" value="1"/>
</dbReference>
<dbReference type="AlphaFoldDB" id="A0A9X0WDK1"/>
<dbReference type="CDD" id="cd01127">
    <property type="entry name" value="TrwB_TraG_TraD_VirD4"/>
    <property type="match status" value="1"/>
</dbReference>
<organism evidence="2 3">
    <name type="scientific">Lamprobacter modestohalophilus</name>
    <dbReference type="NCBI Taxonomy" id="1064514"/>
    <lineage>
        <taxon>Bacteria</taxon>
        <taxon>Pseudomonadati</taxon>
        <taxon>Pseudomonadota</taxon>
        <taxon>Gammaproteobacteria</taxon>
        <taxon>Chromatiales</taxon>
        <taxon>Chromatiaceae</taxon>
        <taxon>Lamprobacter</taxon>
    </lineage>
</organism>
<proteinExistence type="predicted"/>
<dbReference type="Proteomes" id="UP001138768">
    <property type="component" value="Unassembled WGS sequence"/>
</dbReference>
<dbReference type="InterPro" id="IPR025955">
    <property type="entry name" value="TraC/Conjuga_ATPase"/>
</dbReference>
<comment type="caution">
    <text evidence="2">The sequence shown here is derived from an EMBL/GenBank/DDBJ whole genome shotgun (WGS) entry which is preliminary data.</text>
</comment>
<dbReference type="InterPro" id="IPR027417">
    <property type="entry name" value="P-loop_NTPase"/>
</dbReference>
<dbReference type="Pfam" id="PF19044">
    <property type="entry name" value="P-loop_TraG"/>
    <property type="match status" value="1"/>
</dbReference>
<dbReference type="Gene3D" id="3.40.50.300">
    <property type="entry name" value="P-loop containing nucleotide triphosphate hydrolases"/>
    <property type="match status" value="1"/>
</dbReference>
<evidence type="ECO:0000259" key="1">
    <source>
        <dbReference type="Pfam" id="PF19044"/>
    </source>
</evidence>
<protein>
    <submittedName>
        <fullName evidence="2">Type-IV secretion system protein TraC</fullName>
    </submittedName>
</protein>